<keyword evidence="9" id="KW-0472">Membrane</keyword>
<evidence type="ECO:0000256" key="2">
    <source>
        <dbReference type="ARBA" id="ARBA00012438"/>
    </source>
</evidence>
<dbReference type="PRINTS" id="PR00344">
    <property type="entry name" value="BCTRLSENSOR"/>
</dbReference>
<evidence type="ECO:0000259" key="10">
    <source>
        <dbReference type="PROSITE" id="PS50109"/>
    </source>
</evidence>
<dbReference type="InterPro" id="IPR003661">
    <property type="entry name" value="HisK_dim/P_dom"/>
</dbReference>
<dbReference type="Pfam" id="PF02518">
    <property type="entry name" value="HATPase_c"/>
    <property type="match status" value="1"/>
</dbReference>
<dbReference type="AlphaFoldDB" id="A0A3D8J615"/>
<gene>
    <name evidence="11" type="ORF">CQA66_03410</name>
</gene>
<comment type="caution">
    <text evidence="11">The sequence shown here is derived from an EMBL/GenBank/DDBJ whole genome shotgun (WGS) entry which is preliminary data.</text>
</comment>
<evidence type="ECO:0000313" key="12">
    <source>
        <dbReference type="Proteomes" id="UP000256424"/>
    </source>
</evidence>
<evidence type="ECO:0000256" key="8">
    <source>
        <dbReference type="ARBA" id="ARBA00023012"/>
    </source>
</evidence>
<dbReference type="Gene3D" id="1.10.287.130">
    <property type="match status" value="1"/>
</dbReference>
<evidence type="ECO:0000256" key="1">
    <source>
        <dbReference type="ARBA" id="ARBA00000085"/>
    </source>
</evidence>
<proteinExistence type="predicted"/>
<organism evidence="11 12">
    <name type="scientific">Helicobacter aurati</name>
    <dbReference type="NCBI Taxonomy" id="137778"/>
    <lineage>
        <taxon>Bacteria</taxon>
        <taxon>Pseudomonadati</taxon>
        <taxon>Campylobacterota</taxon>
        <taxon>Epsilonproteobacteria</taxon>
        <taxon>Campylobacterales</taxon>
        <taxon>Helicobacteraceae</taxon>
        <taxon>Helicobacter</taxon>
    </lineage>
</organism>
<dbReference type="CDD" id="cd00082">
    <property type="entry name" value="HisKA"/>
    <property type="match status" value="1"/>
</dbReference>
<name>A0A3D8J615_9HELI</name>
<evidence type="ECO:0000256" key="3">
    <source>
        <dbReference type="ARBA" id="ARBA00022553"/>
    </source>
</evidence>
<dbReference type="SUPFAM" id="SSF55874">
    <property type="entry name" value="ATPase domain of HSP90 chaperone/DNA topoisomerase II/histidine kinase"/>
    <property type="match status" value="1"/>
</dbReference>
<feature type="transmembrane region" description="Helical" evidence="9">
    <location>
        <begin position="196"/>
        <end position="226"/>
    </location>
</feature>
<keyword evidence="9" id="KW-1133">Transmembrane helix</keyword>
<feature type="transmembrane region" description="Helical" evidence="9">
    <location>
        <begin position="23"/>
        <end position="43"/>
    </location>
</feature>
<dbReference type="EMBL" id="NXLW01000004">
    <property type="protein sequence ID" value="RDU72939.1"/>
    <property type="molecule type" value="Genomic_DNA"/>
</dbReference>
<keyword evidence="12" id="KW-1185">Reference proteome</keyword>
<protein>
    <recommendedName>
        <fullName evidence="2">histidine kinase</fullName>
        <ecNumber evidence="2">2.7.13.3</ecNumber>
    </recommendedName>
</protein>
<evidence type="ECO:0000256" key="6">
    <source>
        <dbReference type="ARBA" id="ARBA00022777"/>
    </source>
</evidence>
<dbReference type="PANTHER" id="PTHR43065">
    <property type="entry name" value="SENSOR HISTIDINE KINASE"/>
    <property type="match status" value="1"/>
</dbReference>
<dbReference type="EC" id="2.7.13.3" evidence="2"/>
<keyword evidence="4" id="KW-0808">Transferase</keyword>
<evidence type="ECO:0000256" key="5">
    <source>
        <dbReference type="ARBA" id="ARBA00022741"/>
    </source>
</evidence>
<keyword evidence="9" id="KW-0812">Transmembrane</keyword>
<sequence>MWLNLINNNLSDDNLHLTFHTKFIALIFSIGLFLIFLVGYIALNGLKADFDNNFPDVINEMNFINEFQNQYIFEALDSSYSSQIDPYDKSTYLWNLYKNLYVNNNMKRDSGGFNFIRELYKTIFFKVTFKKLRALESQKVSLIDELNSMIGFGMSSKFDKKLDALQYAKTVSQLSTNIINVETSIRILEKNITDNFFIATLNVLCVVALLVFVVVISLSVVILSFVQKLNIYLKQLFDNATEELRNLNAKLQQKVQEQIEIIREKDRIMYAQSKFVSMGEMMQNIAHQWRQPLNSLILIVQAIKSKFDQGMLTQLVINKQTQLALTIADNMSNTIDNFRSFFHMENTQQDFNLKEAIISSIKLNQPMLRSCNINVCVECPSDIVLYGNRQSFTEVLLVLLNNSKDAFKEQQTQRGECFVKVIRQDKYIIISYYDNCGGIEDEILEKIFEPYFTTKHKSLGTGIGLYMAKQLLNNHFNANIVASNYVFDYKQQEYRGALFTIILELADGINHKEGHNDVAIQ</sequence>
<dbReference type="InterPro" id="IPR005467">
    <property type="entry name" value="His_kinase_dom"/>
</dbReference>
<dbReference type="GO" id="GO:0005524">
    <property type="term" value="F:ATP binding"/>
    <property type="evidence" value="ECO:0007669"/>
    <property type="project" value="UniProtKB-KW"/>
</dbReference>
<reference evidence="11 12" key="1">
    <citation type="submission" date="2018-04" db="EMBL/GenBank/DDBJ databases">
        <title>Novel Campyloabacter and Helicobacter Species and Strains.</title>
        <authorList>
            <person name="Mannion A.J."/>
            <person name="Shen Z."/>
            <person name="Fox J.G."/>
        </authorList>
    </citation>
    <scope>NUCLEOTIDE SEQUENCE [LARGE SCALE GENOMIC DNA]</scope>
    <source>
        <strain evidence="11 12">MIT 97-5075</strain>
    </source>
</reference>
<keyword evidence="7" id="KW-0067">ATP-binding</keyword>
<evidence type="ECO:0000256" key="7">
    <source>
        <dbReference type="ARBA" id="ARBA00022840"/>
    </source>
</evidence>
<dbReference type="OrthoDB" id="9799273at2"/>
<dbReference type="SUPFAM" id="SSF47384">
    <property type="entry name" value="Homodimeric domain of signal transducing histidine kinase"/>
    <property type="match status" value="1"/>
</dbReference>
<dbReference type="PROSITE" id="PS50109">
    <property type="entry name" value="HIS_KIN"/>
    <property type="match status" value="1"/>
</dbReference>
<dbReference type="InterPro" id="IPR003594">
    <property type="entry name" value="HATPase_dom"/>
</dbReference>
<keyword evidence="6 11" id="KW-0418">Kinase</keyword>
<keyword evidence="8" id="KW-0902">Two-component regulatory system</keyword>
<evidence type="ECO:0000256" key="4">
    <source>
        <dbReference type="ARBA" id="ARBA00022679"/>
    </source>
</evidence>
<dbReference type="InterPro" id="IPR004358">
    <property type="entry name" value="Sig_transdc_His_kin-like_C"/>
</dbReference>
<evidence type="ECO:0000256" key="9">
    <source>
        <dbReference type="SAM" id="Phobius"/>
    </source>
</evidence>
<dbReference type="Proteomes" id="UP000256424">
    <property type="component" value="Unassembled WGS sequence"/>
</dbReference>
<dbReference type="SMART" id="SM00387">
    <property type="entry name" value="HATPase_c"/>
    <property type="match status" value="1"/>
</dbReference>
<evidence type="ECO:0000313" key="11">
    <source>
        <dbReference type="EMBL" id="RDU72939.1"/>
    </source>
</evidence>
<comment type="catalytic activity">
    <reaction evidence="1">
        <text>ATP + protein L-histidine = ADP + protein N-phospho-L-histidine.</text>
        <dbReference type="EC" id="2.7.13.3"/>
    </reaction>
</comment>
<dbReference type="RefSeq" id="WP_104763086.1">
    <property type="nucleotide sequence ID" value="NZ_FZPM01000013.1"/>
</dbReference>
<dbReference type="InterPro" id="IPR036097">
    <property type="entry name" value="HisK_dim/P_sf"/>
</dbReference>
<accession>A0A3D8J615</accession>
<keyword evidence="5" id="KW-0547">Nucleotide-binding</keyword>
<feature type="domain" description="Histidine kinase" evidence="10">
    <location>
        <begin position="284"/>
        <end position="507"/>
    </location>
</feature>
<dbReference type="GO" id="GO:0000155">
    <property type="term" value="F:phosphorelay sensor kinase activity"/>
    <property type="evidence" value="ECO:0007669"/>
    <property type="project" value="InterPro"/>
</dbReference>
<dbReference type="PANTHER" id="PTHR43065:SF10">
    <property type="entry name" value="PEROXIDE STRESS-ACTIVATED HISTIDINE KINASE MAK3"/>
    <property type="match status" value="1"/>
</dbReference>
<keyword evidence="3" id="KW-0597">Phosphoprotein</keyword>
<dbReference type="InterPro" id="IPR036890">
    <property type="entry name" value="HATPase_C_sf"/>
</dbReference>
<dbReference type="Gene3D" id="3.30.565.10">
    <property type="entry name" value="Histidine kinase-like ATPase, C-terminal domain"/>
    <property type="match status" value="1"/>
</dbReference>